<dbReference type="InterPro" id="IPR042099">
    <property type="entry name" value="ANL_N_sf"/>
</dbReference>
<dbReference type="InterPro" id="IPR020845">
    <property type="entry name" value="AMP-binding_CS"/>
</dbReference>
<dbReference type="Pfam" id="PF13193">
    <property type="entry name" value="AMP-binding_C"/>
    <property type="match status" value="1"/>
</dbReference>
<dbReference type="PANTHER" id="PTHR43767">
    <property type="entry name" value="LONG-CHAIN-FATTY-ACID--COA LIGASE"/>
    <property type="match status" value="1"/>
</dbReference>
<dbReference type="GO" id="GO:0016878">
    <property type="term" value="F:acid-thiol ligase activity"/>
    <property type="evidence" value="ECO:0007669"/>
    <property type="project" value="UniProtKB-ARBA"/>
</dbReference>
<dbReference type="InterPro" id="IPR050237">
    <property type="entry name" value="ATP-dep_AMP-bd_enzyme"/>
</dbReference>
<dbReference type="Gene3D" id="3.40.50.12780">
    <property type="entry name" value="N-terminal domain of ligase-like"/>
    <property type="match status" value="1"/>
</dbReference>
<protein>
    <submittedName>
        <fullName evidence="3">Acyl-CoA synthetase</fullName>
    </submittedName>
</protein>
<sequence>MQTQFNLATVFATVAATVPERDAIIWGDRHFTYGELDRRMDGLAHYLVGQGLGCRRERGELERYESGQDHLGIYLRNGNEYVESMVASYRARIGPFNVNYRYVADELAYLLKDAGTRALIYHAEFAPQVAAVRHLLPELQLLIQVQDDSGNALLPGAVDYEAVVQTARPQQGMPTPDADDLYLIYTGGTTGMPKGVMWRQHDIFVSSMGGLPQGAVEPLPTYEAIARRAAEGKESPVLLNMLPYMHGAAQWSSFTVFAGGGCVVLPADVRSFNPTQTLEAAECYGVQAIPVVGDAVALPLVEEIERATRAGTPYDLSALVVIVNGSAPLTPGVRTRILEALPHIVLLDNAGASESGNQMSSASFKGAEADAGTFTPLGDTAVLDDSLTRVLAPGEVGGWLARRQYVPLGYLGDPEKTERTFPIVAGERWSVPGDRADVLPDGRIRLLGRESVTINSGGEKIFVEEVERAVAAHRAVRDVVVVGRPSQRWGSEPVAVVELHAGDDATPEDLLEECDRHLARYKLPRAVLFVPRIQRSPSGKADYRWASEQVAQAASPGRA</sequence>
<dbReference type="Proteomes" id="UP000467148">
    <property type="component" value="Chromosome"/>
</dbReference>
<proteinExistence type="predicted"/>
<dbReference type="PANTHER" id="PTHR43767:SF1">
    <property type="entry name" value="NONRIBOSOMAL PEPTIDE SYNTHASE PES1 (EUROFUNG)-RELATED"/>
    <property type="match status" value="1"/>
</dbReference>
<reference evidence="3 4" key="1">
    <citation type="journal article" date="2019" name="Emerg. Microbes Infect.">
        <title>Comprehensive subspecies identification of 175 nontuberculous mycobacteria species based on 7547 genomic profiles.</title>
        <authorList>
            <person name="Matsumoto Y."/>
            <person name="Kinjo T."/>
            <person name="Motooka D."/>
            <person name="Nabeya D."/>
            <person name="Jung N."/>
            <person name="Uechi K."/>
            <person name="Horii T."/>
            <person name="Iida T."/>
            <person name="Fujita J."/>
            <person name="Nakamura S."/>
        </authorList>
    </citation>
    <scope>NUCLEOTIDE SEQUENCE [LARGE SCALE GENOMIC DNA]</scope>
    <source>
        <strain evidence="3 4">JCM 30396</strain>
    </source>
</reference>
<dbReference type="InterPro" id="IPR000873">
    <property type="entry name" value="AMP-dep_synth/lig_dom"/>
</dbReference>
<dbReference type="Pfam" id="PF00501">
    <property type="entry name" value="AMP-binding"/>
    <property type="match status" value="1"/>
</dbReference>
<evidence type="ECO:0000259" key="1">
    <source>
        <dbReference type="Pfam" id="PF00501"/>
    </source>
</evidence>
<keyword evidence="4" id="KW-1185">Reference proteome</keyword>
<dbReference type="PROSITE" id="PS00455">
    <property type="entry name" value="AMP_BINDING"/>
    <property type="match status" value="1"/>
</dbReference>
<name>A0A7I7TBI9_9MYCO</name>
<dbReference type="InterPro" id="IPR025110">
    <property type="entry name" value="AMP-bd_C"/>
</dbReference>
<dbReference type="SUPFAM" id="SSF56801">
    <property type="entry name" value="Acetyl-CoA synthetase-like"/>
    <property type="match status" value="1"/>
</dbReference>
<evidence type="ECO:0000313" key="3">
    <source>
        <dbReference type="EMBL" id="BBY65715.1"/>
    </source>
</evidence>
<dbReference type="KEGG" id="mhev:MHEL_39580"/>
<feature type="domain" description="AMP-dependent synthetase/ligase" evidence="1">
    <location>
        <begin position="12"/>
        <end position="411"/>
    </location>
</feature>
<organism evidence="3 4">
    <name type="scientific">Mycolicibacterium helvum</name>
    <dbReference type="NCBI Taxonomy" id="1534349"/>
    <lineage>
        <taxon>Bacteria</taxon>
        <taxon>Bacillati</taxon>
        <taxon>Actinomycetota</taxon>
        <taxon>Actinomycetes</taxon>
        <taxon>Mycobacteriales</taxon>
        <taxon>Mycobacteriaceae</taxon>
        <taxon>Mycolicibacterium</taxon>
    </lineage>
</organism>
<evidence type="ECO:0000313" key="4">
    <source>
        <dbReference type="Proteomes" id="UP000467148"/>
    </source>
</evidence>
<feature type="domain" description="AMP-binding enzyme C-terminal" evidence="2">
    <location>
        <begin position="465"/>
        <end position="540"/>
    </location>
</feature>
<accession>A0A7I7TBI9</accession>
<dbReference type="NCBIfam" id="NF005863">
    <property type="entry name" value="PRK07798.1"/>
    <property type="match status" value="1"/>
</dbReference>
<dbReference type="AlphaFoldDB" id="A0A7I7TBI9"/>
<dbReference type="InterPro" id="IPR045851">
    <property type="entry name" value="AMP-bd_C_sf"/>
</dbReference>
<evidence type="ECO:0000259" key="2">
    <source>
        <dbReference type="Pfam" id="PF13193"/>
    </source>
</evidence>
<dbReference type="RefSeq" id="WP_163752129.1">
    <property type="nucleotide sequence ID" value="NZ_AP022596.1"/>
</dbReference>
<dbReference type="EMBL" id="AP022596">
    <property type="protein sequence ID" value="BBY65715.1"/>
    <property type="molecule type" value="Genomic_DNA"/>
</dbReference>
<gene>
    <name evidence="3" type="ORF">MHEL_39580</name>
</gene>
<dbReference type="Gene3D" id="3.30.300.30">
    <property type="match status" value="1"/>
</dbReference>